<dbReference type="GO" id="GO:0045893">
    <property type="term" value="P:positive regulation of DNA-templated transcription"/>
    <property type="evidence" value="ECO:0007669"/>
    <property type="project" value="TreeGrafter"/>
</dbReference>
<feature type="region of interest" description="Disordered" evidence="7">
    <location>
        <begin position="119"/>
        <end position="203"/>
    </location>
</feature>
<feature type="compositionally biased region" description="Basic residues" evidence="7">
    <location>
        <begin position="1387"/>
        <end position="1396"/>
    </location>
</feature>
<feature type="compositionally biased region" description="Pro residues" evidence="7">
    <location>
        <begin position="64"/>
        <end position="86"/>
    </location>
</feature>
<feature type="region of interest" description="Disordered" evidence="7">
    <location>
        <begin position="230"/>
        <end position="491"/>
    </location>
</feature>
<feature type="compositionally biased region" description="Low complexity" evidence="7">
    <location>
        <begin position="353"/>
        <end position="378"/>
    </location>
</feature>
<keyword evidence="4" id="KW-0862">Zinc</keyword>
<dbReference type="SUPFAM" id="SSF57903">
    <property type="entry name" value="FYVE/PHD zinc finger"/>
    <property type="match status" value="1"/>
</dbReference>
<evidence type="ECO:0000256" key="3">
    <source>
        <dbReference type="ARBA" id="ARBA00022771"/>
    </source>
</evidence>
<evidence type="ECO:0000256" key="6">
    <source>
        <dbReference type="PROSITE-ProRule" id="PRU00146"/>
    </source>
</evidence>
<evidence type="ECO:0000256" key="1">
    <source>
        <dbReference type="ARBA" id="ARBA00004123"/>
    </source>
</evidence>
<feature type="region of interest" description="Disordered" evidence="7">
    <location>
        <begin position="523"/>
        <end position="1022"/>
    </location>
</feature>
<feature type="compositionally biased region" description="Low complexity" evidence="7">
    <location>
        <begin position="785"/>
        <end position="803"/>
    </location>
</feature>
<keyword evidence="2" id="KW-0479">Metal-binding</keyword>
<feature type="region of interest" description="Disordered" evidence="7">
    <location>
        <begin position="1170"/>
        <end position="1193"/>
    </location>
</feature>
<dbReference type="InterPro" id="IPR019786">
    <property type="entry name" value="Zinc_finger_PHD-type_CS"/>
</dbReference>
<dbReference type="InterPro" id="IPR001965">
    <property type="entry name" value="Znf_PHD"/>
</dbReference>
<feature type="compositionally biased region" description="Acidic residues" evidence="7">
    <location>
        <begin position="738"/>
        <end position="749"/>
    </location>
</feature>
<gene>
    <name evidence="9" type="ORF">FA13DRAFT_1707177</name>
</gene>
<dbReference type="GO" id="GO:0048188">
    <property type="term" value="C:Set1C/COMPASS complex"/>
    <property type="evidence" value="ECO:0007669"/>
    <property type="project" value="InterPro"/>
</dbReference>
<feature type="compositionally biased region" description="Basic and acidic residues" evidence="7">
    <location>
        <begin position="277"/>
        <end position="326"/>
    </location>
</feature>
<dbReference type="PANTHER" id="PTHR46174:SF1">
    <property type="entry name" value="CXXC-TYPE ZINC FINGER PROTEIN 1"/>
    <property type="match status" value="1"/>
</dbReference>
<feature type="region of interest" description="Disordered" evidence="7">
    <location>
        <begin position="1334"/>
        <end position="1396"/>
    </location>
</feature>
<feature type="compositionally biased region" description="Basic and acidic residues" evidence="7">
    <location>
        <begin position="442"/>
        <end position="456"/>
    </location>
</feature>
<comment type="caution">
    <text evidence="9">The sequence shown here is derived from an EMBL/GenBank/DDBJ whole genome shotgun (WGS) entry which is preliminary data.</text>
</comment>
<dbReference type="Proteomes" id="UP000298030">
    <property type="component" value="Unassembled WGS sequence"/>
</dbReference>
<keyword evidence="3 6" id="KW-0863">Zinc-finger</keyword>
<feature type="compositionally biased region" description="Low complexity" evidence="7">
    <location>
        <begin position="948"/>
        <end position="971"/>
    </location>
</feature>
<comment type="subcellular location">
    <subcellularLocation>
        <location evidence="1">Nucleus</location>
    </subcellularLocation>
</comment>
<evidence type="ECO:0000313" key="10">
    <source>
        <dbReference type="Proteomes" id="UP000298030"/>
    </source>
</evidence>
<reference evidence="9 10" key="1">
    <citation type="journal article" date="2019" name="Nat. Ecol. Evol.">
        <title>Megaphylogeny resolves global patterns of mushroom evolution.</title>
        <authorList>
            <person name="Varga T."/>
            <person name="Krizsan K."/>
            <person name="Foldi C."/>
            <person name="Dima B."/>
            <person name="Sanchez-Garcia M."/>
            <person name="Sanchez-Ramirez S."/>
            <person name="Szollosi G.J."/>
            <person name="Szarkandi J.G."/>
            <person name="Papp V."/>
            <person name="Albert L."/>
            <person name="Andreopoulos W."/>
            <person name="Angelini C."/>
            <person name="Antonin V."/>
            <person name="Barry K.W."/>
            <person name="Bougher N.L."/>
            <person name="Buchanan P."/>
            <person name="Buyck B."/>
            <person name="Bense V."/>
            <person name="Catcheside P."/>
            <person name="Chovatia M."/>
            <person name="Cooper J."/>
            <person name="Damon W."/>
            <person name="Desjardin D."/>
            <person name="Finy P."/>
            <person name="Geml J."/>
            <person name="Haridas S."/>
            <person name="Hughes K."/>
            <person name="Justo A."/>
            <person name="Karasinski D."/>
            <person name="Kautmanova I."/>
            <person name="Kiss B."/>
            <person name="Kocsube S."/>
            <person name="Kotiranta H."/>
            <person name="LaButti K.M."/>
            <person name="Lechner B.E."/>
            <person name="Liimatainen K."/>
            <person name="Lipzen A."/>
            <person name="Lukacs Z."/>
            <person name="Mihaltcheva S."/>
            <person name="Morgado L.N."/>
            <person name="Niskanen T."/>
            <person name="Noordeloos M.E."/>
            <person name="Ohm R.A."/>
            <person name="Ortiz-Santana B."/>
            <person name="Ovrebo C."/>
            <person name="Racz N."/>
            <person name="Riley R."/>
            <person name="Savchenko A."/>
            <person name="Shiryaev A."/>
            <person name="Soop K."/>
            <person name="Spirin V."/>
            <person name="Szebenyi C."/>
            <person name="Tomsovsky M."/>
            <person name="Tulloss R.E."/>
            <person name="Uehling J."/>
            <person name="Grigoriev I.V."/>
            <person name="Vagvolgyi C."/>
            <person name="Papp T."/>
            <person name="Martin F.M."/>
            <person name="Miettinen O."/>
            <person name="Hibbett D.S."/>
            <person name="Nagy L.G."/>
        </authorList>
    </citation>
    <scope>NUCLEOTIDE SEQUENCE [LARGE SCALE GENOMIC DNA]</scope>
    <source>
        <strain evidence="9 10">FP101781</strain>
    </source>
</reference>
<dbReference type="InterPro" id="IPR013083">
    <property type="entry name" value="Znf_RING/FYVE/PHD"/>
</dbReference>
<keyword evidence="5" id="KW-0539">Nucleus</keyword>
<evidence type="ECO:0000259" key="8">
    <source>
        <dbReference type="PROSITE" id="PS50016"/>
    </source>
</evidence>
<feature type="compositionally biased region" description="Low complexity" evidence="7">
    <location>
        <begin position="978"/>
        <end position="989"/>
    </location>
</feature>
<dbReference type="OrthoDB" id="436852at2759"/>
<feature type="compositionally biased region" description="Basic and acidic residues" evidence="7">
    <location>
        <begin position="230"/>
        <end position="268"/>
    </location>
</feature>
<dbReference type="InterPro" id="IPR019787">
    <property type="entry name" value="Znf_PHD-finger"/>
</dbReference>
<dbReference type="STRING" id="71717.A0A4Y7TM60"/>
<dbReference type="Gene3D" id="3.30.40.10">
    <property type="entry name" value="Zinc/RING finger domain, C3HC4 (zinc finger)"/>
    <property type="match status" value="1"/>
</dbReference>
<feature type="region of interest" description="Disordered" evidence="7">
    <location>
        <begin position="56"/>
        <end position="91"/>
    </location>
</feature>
<feature type="compositionally biased region" description="Low complexity" evidence="7">
    <location>
        <begin position="327"/>
        <end position="342"/>
    </location>
</feature>
<feature type="compositionally biased region" description="Low complexity" evidence="7">
    <location>
        <begin position="877"/>
        <end position="888"/>
    </location>
</feature>
<evidence type="ECO:0000256" key="5">
    <source>
        <dbReference type="ARBA" id="ARBA00023242"/>
    </source>
</evidence>
<dbReference type="SMART" id="SM00249">
    <property type="entry name" value="PHD"/>
    <property type="match status" value="1"/>
</dbReference>
<feature type="compositionally biased region" description="Basic and acidic residues" evidence="7">
    <location>
        <begin position="750"/>
        <end position="760"/>
    </location>
</feature>
<evidence type="ECO:0000313" key="9">
    <source>
        <dbReference type="EMBL" id="TEB34998.1"/>
    </source>
</evidence>
<dbReference type="PROSITE" id="PS50016">
    <property type="entry name" value="ZF_PHD_2"/>
    <property type="match status" value="1"/>
</dbReference>
<feature type="compositionally biased region" description="Acidic residues" evidence="7">
    <location>
        <begin position="694"/>
        <end position="716"/>
    </location>
</feature>
<feature type="compositionally biased region" description="Basic residues" evidence="7">
    <location>
        <begin position="889"/>
        <end position="903"/>
    </location>
</feature>
<feature type="compositionally biased region" description="Low complexity" evidence="7">
    <location>
        <begin position="554"/>
        <end position="574"/>
    </location>
</feature>
<dbReference type="GO" id="GO:0008270">
    <property type="term" value="F:zinc ion binding"/>
    <property type="evidence" value="ECO:0007669"/>
    <property type="project" value="UniProtKB-KW"/>
</dbReference>
<dbReference type="PANTHER" id="PTHR46174">
    <property type="entry name" value="CXXC-TYPE ZINC FINGER PROTEIN 1"/>
    <property type="match status" value="1"/>
</dbReference>
<protein>
    <recommendedName>
        <fullName evidence="8">PHD-type domain-containing protein</fullName>
    </recommendedName>
</protein>
<evidence type="ECO:0000256" key="4">
    <source>
        <dbReference type="ARBA" id="ARBA00022833"/>
    </source>
</evidence>
<dbReference type="Pfam" id="PF00628">
    <property type="entry name" value="PHD"/>
    <property type="match status" value="1"/>
</dbReference>
<feature type="domain" description="PHD-type" evidence="8">
    <location>
        <begin position="1029"/>
        <end position="1080"/>
    </location>
</feature>
<feature type="compositionally biased region" description="Low complexity" evidence="7">
    <location>
        <begin position="821"/>
        <end position="840"/>
    </location>
</feature>
<feature type="compositionally biased region" description="Basic and acidic residues" evidence="7">
    <location>
        <begin position="592"/>
        <end position="605"/>
    </location>
</feature>
<evidence type="ECO:0000256" key="7">
    <source>
        <dbReference type="SAM" id="MobiDB-lite"/>
    </source>
</evidence>
<feature type="compositionally biased region" description="Basic residues" evidence="7">
    <location>
        <begin position="675"/>
        <end position="684"/>
    </location>
</feature>
<feature type="compositionally biased region" description="Basic and acidic residues" evidence="7">
    <location>
        <begin position="863"/>
        <end position="876"/>
    </location>
</feature>
<dbReference type="EMBL" id="QPFP01000008">
    <property type="protein sequence ID" value="TEB34998.1"/>
    <property type="molecule type" value="Genomic_DNA"/>
</dbReference>
<dbReference type="CDD" id="cd16039">
    <property type="entry name" value="PHD_SPP1"/>
    <property type="match status" value="1"/>
</dbReference>
<dbReference type="PROSITE" id="PS01359">
    <property type="entry name" value="ZF_PHD_1"/>
    <property type="match status" value="1"/>
</dbReference>
<organism evidence="9 10">
    <name type="scientific">Coprinellus micaceus</name>
    <name type="common">Glistening ink-cap mushroom</name>
    <name type="synonym">Coprinus micaceus</name>
    <dbReference type="NCBI Taxonomy" id="71717"/>
    <lineage>
        <taxon>Eukaryota</taxon>
        <taxon>Fungi</taxon>
        <taxon>Dikarya</taxon>
        <taxon>Basidiomycota</taxon>
        <taxon>Agaricomycotina</taxon>
        <taxon>Agaricomycetes</taxon>
        <taxon>Agaricomycetidae</taxon>
        <taxon>Agaricales</taxon>
        <taxon>Agaricineae</taxon>
        <taxon>Psathyrellaceae</taxon>
        <taxon>Coprinellus</taxon>
    </lineage>
</organism>
<sequence>MYSNVRLDAVKWKQLIRLFGRVMSDRLSAGPRPREGHHSLVPPSMSRRLDISALLCNDDDDQPPPRPPRPPAPSSPVVPRRPPQSFPPAAQGAFVGFDALVHAATEERRRLSGGDLAQHHVHHHQYTQPPPHPQQLAHHHHQQPPPQRLSPQIRRSPWQEEQQYGPPPRQPQSPLQDPRASPIDAYKSPPPRHHPFDERSSHQMRQFHIIEEQKRKQELEFFRHQDLERRRQAEAERARMEELERAKSERQAIERERRALEEERRRVESLTQQLKQQEAEAARRREEEEREERRRREAERQRLEDEQRRALEREVAARREAQERHQQLQMQRIQEEQQQQQRIYEMHERQRRQQALQQAQQEQPPPYFHHQQQQAPQQLRNYEAPPRIEIPPGPQHPVRKIEPSPPSKPQSQSPNLPHAHPDQRPAKKPRYSDSPSLAPMVIDDKDRIARERERMTVGEIGYGRIESPVVPPPSSTSSTPSVPRRPGPPCQHLSTLISLPFGSSRATRSPLPLLIIHHRILSPLGRRSPPGSQAGRAKAARKSEEHATSLHTIAPSISASSSSSASLPPAVTSSHPPPPPPASTTLPAKKPVVKEEHVRHQKMEELPSPMLMDPPKTMPPPTANARESMSASHPAPAPPPTSRPSKERPHHSPQQQQGDAHDWFLEQIDQASPPAKHHSRHAPVKKQSPSPVIEDVDNALEQELEELLAEVEEEAETSPKEEAMDVDSVVAELVAETLEGDDEGEDEVPEPNHREHEAKEQSMPLAADVDDELLSLIDDKPLPPASSSSARRASGSSTSVTTSFAHPVPRAVKQAPPSVKTSGATPSASATSPVSSLLTPIARPEASKPKSERGSMPPPPAVGKKEKDHEGKRQEGAEAMVSASMAASSKKKKDATGTKKPKAKATVTDSKIGPSILLRQNLVPRPPRRKRPPPPITTKESVVPTPAPAASSTASSSKPPAATKPANAATSGSRKHASVSASRSRSTSVMPTLEDDGTQTRASSVSYDRTKAEKQEEEEESDAANEDDRLYCVCKTKYDEGRCMIACDRCDEWYHLPCVGMEEGAADLVDQFFCPPCITKNSHLDLKTTYKQRCLWGQKCPDPDSPRACHKPARGAFSKYCSDECGVKYMQSRIDTWAKKGGKKEKLWDSVKGADRREGVVVRIEDDDANSCRGESRDGHLKPSKPAKSKGIREKERLSKLLEQIAQMSNELKKGMEVLAMREKLLEMAGDRAENVRQCGWDQRLCYEDEEWAANGQSVLESYDDRDMDVDGQSDSGDADWWCSEDTGCSRHMGWQTTRFKDICKEKEKKEEALQKLHARDSLIRKQLEDLANPPLKKLGAGAPGATSTHHEKNGVVKGAALVPNAKMSNGHGHKSKASAGGDALKKGKKRKAPSS</sequence>
<keyword evidence="10" id="KW-1185">Reference proteome</keyword>
<name>A0A4Y7TM60_COPMI</name>
<accession>A0A4Y7TM60</accession>
<dbReference type="InterPro" id="IPR011011">
    <property type="entry name" value="Znf_FYVE_PHD"/>
</dbReference>
<proteinExistence type="predicted"/>
<feature type="region of interest" description="Disordered" evidence="7">
    <location>
        <begin position="26"/>
        <end position="45"/>
    </location>
</feature>
<evidence type="ECO:0000256" key="2">
    <source>
        <dbReference type="ARBA" id="ARBA00022723"/>
    </source>
</evidence>
<dbReference type="InterPro" id="IPR037869">
    <property type="entry name" value="Spp1/CFP1"/>
</dbReference>